<gene>
    <name evidence="1" type="ORF">WIS52_07110</name>
</gene>
<sequence length="46" mass="4855">MLAASGDDYDLVVNEIGSYEGTVILPNADGETLLLEITADGAWSVR</sequence>
<evidence type="ECO:0000313" key="2">
    <source>
        <dbReference type="Proteomes" id="UP001494902"/>
    </source>
</evidence>
<dbReference type="Proteomes" id="UP001494902">
    <property type="component" value="Unassembled WGS sequence"/>
</dbReference>
<dbReference type="RefSeq" id="WP_349297314.1">
    <property type="nucleotide sequence ID" value="NZ_JBEDNQ010000002.1"/>
</dbReference>
<accession>A0ABV1K6X0</accession>
<evidence type="ECO:0000313" key="1">
    <source>
        <dbReference type="EMBL" id="MEQ3550235.1"/>
    </source>
</evidence>
<proteinExistence type="predicted"/>
<protein>
    <submittedName>
        <fullName evidence="1">Uncharacterized protein</fullName>
    </submittedName>
</protein>
<comment type="caution">
    <text evidence="1">The sequence shown here is derived from an EMBL/GenBank/DDBJ whole genome shotgun (WGS) entry which is preliminary data.</text>
</comment>
<reference evidence="1 2" key="1">
    <citation type="submission" date="2024-03" db="EMBL/GenBank/DDBJ databases">
        <title>Draft genome sequence of Pseudonocardia nematodicida JCM 31783.</title>
        <authorList>
            <person name="Butdee W."/>
            <person name="Duangmal K."/>
        </authorList>
    </citation>
    <scope>NUCLEOTIDE SEQUENCE [LARGE SCALE GENOMIC DNA]</scope>
    <source>
        <strain evidence="1 2">JCM 31783</strain>
    </source>
</reference>
<dbReference type="EMBL" id="JBEDNQ010000002">
    <property type="protein sequence ID" value="MEQ3550235.1"/>
    <property type="molecule type" value="Genomic_DNA"/>
</dbReference>
<name>A0ABV1K6X0_9PSEU</name>
<keyword evidence="2" id="KW-1185">Reference proteome</keyword>
<organism evidence="1 2">
    <name type="scientific">Pseudonocardia nematodicida</name>
    <dbReference type="NCBI Taxonomy" id="1206997"/>
    <lineage>
        <taxon>Bacteria</taxon>
        <taxon>Bacillati</taxon>
        <taxon>Actinomycetota</taxon>
        <taxon>Actinomycetes</taxon>
        <taxon>Pseudonocardiales</taxon>
        <taxon>Pseudonocardiaceae</taxon>
        <taxon>Pseudonocardia</taxon>
    </lineage>
</organism>